<keyword evidence="1" id="KW-0732">Signal</keyword>
<sequence>MKFFTALITLGFAAQALAQMTTPTQEQWDAISSDLQNWAESILTDPKVASIGQVLATDVPESVLQSGQDLLATASFSSAIPLSYLTAAPVATSASWLTYLPNDARSDFLSMASSIGLTEQSILNKDLSNTVTPTATAGGAATSSPASGSGASGLQLGWLMGVCAGAVGVAAVLL</sequence>
<name>A0A6A6H1D2_VIRVR</name>
<dbReference type="AlphaFoldDB" id="A0A6A6H1D2"/>
<evidence type="ECO:0000313" key="3">
    <source>
        <dbReference type="Proteomes" id="UP000800092"/>
    </source>
</evidence>
<feature type="signal peptide" evidence="1">
    <location>
        <begin position="1"/>
        <end position="18"/>
    </location>
</feature>
<dbReference type="EMBL" id="ML991823">
    <property type="protein sequence ID" value="KAF2231689.1"/>
    <property type="molecule type" value="Genomic_DNA"/>
</dbReference>
<protein>
    <submittedName>
        <fullName evidence="2">Uncharacterized protein</fullName>
    </submittedName>
</protein>
<keyword evidence="3" id="KW-1185">Reference proteome</keyword>
<proteinExistence type="predicted"/>
<dbReference type="Proteomes" id="UP000800092">
    <property type="component" value="Unassembled WGS sequence"/>
</dbReference>
<reference evidence="2" key="1">
    <citation type="journal article" date="2020" name="Stud. Mycol.">
        <title>101 Dothideomycetes genomes: a test case for predicting lifestyles and emergence of pathogens.</title>
        <authorList>
            <person name="Haridas S."/>
            <person name="Albert R."/>
            <person name="Binder M."/>
            <person name="Bloem J."/>
            <person name="Labutti K."/>
            <person name="Salamov A."/>
            <person name="Andreopoulos B."/>
            <person name="Baker S."/>
            <person name="Barry K."/>
            <person name="Bills G."/>
            <person name="Bluhm B."/>
            <person name="Cannon C."/>
            <person name="Castanera R."/>
            <person name="Culley D."/>
            <person name="Daum C."/>
            <person name="Ezra D."/>
            <person name="Gonzalez J."/>
            <person name="Henrissat B."/>
            <person name="Kuo A."/>
            <person name="Liang C."/>
            <person name="Lipzen A."/>
            <person name="Lutzoni F."/>
            <person name="Magnuson J."/>
            <person name="Mondo S."/>
            <person name="Nolan M."/>
            <person name="Ohm R."/>
            <person name="Pangilinan J."/>
            <person name="Park H.-J."/>
            <person name="Ramirez L."/>
            <person name="Alfaro M."/>
            <person name="Sun H."/>
            <person name="Tritt A."/>
            <person name="Yoshinaga Y."/>
            <person name="Zwiers L.-H."/>
            <person name="Turgeon B."/>
            <person name="Goodwin S."/>
            <person name="Spatafora J."/>
            <person name="Crous P."/>
            <person name="Grigoriev I."/>
        </authorList>
    </citation>
    <scope>NUCLEOTIDE SEQUENCE</scope>
    <source>
        <strain evidence="2">Tuck. ex Michener</strain>
    </source>
</reference>
<gene>
    <name evidence="2" type="ORF">EV356DRAFT_506508</name>
</gene>
<evidence type="ECO:0000313" key="2">
    <source>
        <dbReference type="EMBL" id="KAF2231689.1"/>
    </source>
</evidence>
<evidence type="ECO:0000256" key="1">
    <source>
        <dbReference type="SAM" id="SignalP"/>
    </source>
</evidence>
<accession>A0A6A6H1D2</accession>
<feature type="chain" id="PRO_5025423064" evidence="1">
    <location>
        <begin position="19"/>
        <end position="174"/>
    </location>
</feature>
<organism evidence="2 3">
    <name type="scientific">Viridothelium virens</name>
    <name type="common">Speckled blister lichen</name>
    <name type="synonym">Trypethelium virens</name>
    <dbReference type="NCBI Taxonomy" id="1048519"/>
    <lineage>
        <taxon>Eukaryota</taxon>
        <taxon>Fungi</taxon>
        <taxon>Dikarya</taxon>
        <taxon>Ascomycota</taxon>
        <taxon>Pezizomycotina</taxon>
        <taxon>Dothideomycetes</taxon>
        <taxon>Dothideomycetes incertae sedis</taxon>
        <taxon>Trypetheliales</taxon>
        <taxon>Trypetheliaceae</taxon>
        <taxon>Viridothelium</taxon>
    </lineage>
</organism>